<evidence type="ECO:0000313" key="1">
    <source>
        <dbReference type="EMBL" id="CAD2123462.1"/>
    </source>
</evidence>
<dbReference type="EMBL" id="CAJEWN010000002">
    <property type="protein sequence ID" value="CAD2123462.1"/>
    <property type="molecule type" value="Genomic_DNA"/>
</dbReference>
<dbReference type="AlphaFoldDB" id="A0A6V7TI84"/>
<protein>
    <submittedName>
        <fullName evidence="1">Uncharacterized protein</fullName>
    </submittedName>
</protein>
<proteinExistence type="predicted"/>
<comment type="caution">
    <text evidence="1">The sequence shown here is derived from an EMBL/GenBank/DDBJ whole genome shotgun (WGS) entry which is preliminary data.</text>
</comment>
<organism evidence="1 2">
    <name type="scientific">Meloidogyne enterolobii</name>
    <name type="common">Root-knot nematode worm</name>
    <name type="synonym">Meloidogyne mayaguensis</name>
    <dbReference type="NCBI Taxonomy" id="390850"/>
    <lineage>
        <taxon>Eukaryota</taxon>
        <taxon>Metazoa</taxon>
        <taxon>Ecdysozoa</taxon>
        <taxon>Nematoda</taxon>
        <taxon>Chromadorea</taxon>
        <taxon>Rhabditida</taxon>
        <taxon>Tylenchina</taxon>
        <taxon>Tylenchomorpha</taxon>
        <taxon>Tylenchoidea</taxon>
        <taxon>Meloidogynidae</taxon>
        <taxon>Meloidogyninae</taxon>
        <taxon>Meloidogyne</taxon>
    </lineage>
</organism>
<reference evidence="1 2" key="1">
    <citation type="submission" date="2020-08" db="EMBL/GenBank/DDBJ databases">
        <authorList>
            <person name="Koutsovoulos G."/>
            <person name="Danchin GJ E."/>
        </authorList>
    </citation>
    <scope>NUCLEOTIDE SEQUENCE [LARGE SCALE GENOMIC DNA]</scope>
</reference>
<name>A0A6V7TI84_MELEN</name>
<dbReference type="Proteomes" id="UP000580250">
    <property type="component" value="Unassembled WGS sequence"/>
</dbReference>
<gene>
    <name evidence="1" type="ORF">MENT_LOCUS447</name>
</gene>
<sequence length="48" mass="6044">MNPKLRWIILIQYFREYTNYRKVNVLSGYNFVQNYYIQDALVWFDLAY</sequence>
<evidence type="ECO:0000313" key="2">
    <source>
        <dbReference type="Proteomes" id="UP000580250"/>
    </source>
</evidence>
<accession>A0A6V7TI84</accession>